<evidence type="ECO:0000259" key="1">
    <source>
        <dbReference type="PROSITE" id="PS50075"/>
    </source>
</evidence>
<organism evidence="2 3">
    <name type="scientific">Craurococcus roseus</name>
    <dbReference type="NCBI Taxonomy" id="77585"/>
    <lineage>
        <taxon>Bacteria</taxon>
        <taxon>Pseudomonadati</taxon>
        <taxon>Pseudomonadota</taxon>
        <taxon>Alphaproteobacteria</taxon>
        <taxon>Acetobacterales</taxon>
        <taxon>Acetobacteraceae</taxon>
        <taxon>Craurococcus</taxon>
    </lineage>
</organism>
<comment type="caution">
    <text evidence="2">The sequence shown here is derived from an EMBL/GenBank/DDBJ whole genome shotgun (WGS) entry which is preliminary data.</text>
</comment>
<dbReference type="EMBL" id="BAAAFZ010000008">
    <property type="protein sequence ID" value="GAA0571383.1"/>
    <property type="molecule type" value="Genomic_DNA"/>
</dbReference>
<dbReference type="InterPro" id="IPR009081">
    <property type="entry name" value="PP-bd_ACP"/>
</dbReference>
<feature type="domain" description="Carrier" evidence="1">
    <location>
        <begin position="13"/>
        <end position="96"/>
    </location>
</feature>
<sequence length="96" mass="10342">MSTAIETTPDALSPEELEVAGLIVSALSLETGPEDIAPEEPLFGAGLGLDSIDALELALAISKRYGVQLRSDDERNHRIFSSLRTLAAHIEKNRAR</sequence>
<dbReference type="InterPro" id="IPR036736">
    <property type="entry name" value="ACP-like_sf"/>
</dbReference>
<keyword evidence="3" id="KW-1185">Reference proteome</keyword>
<dbReference type="Pfam" id="PF00550">
    <property type="entry name" value="PP-binding"/>
    <property type="match status" value="1"/>
</dbReference>
<name>A0ABN1EPS7_9PROT</name>
<reference evidence="2 3" key="1">
    <citation type="journal article" date="2019" name="Int. J. Syst. Evol. Microbiol.">
        <title>The Global Catalogue of Microorganisms (GCM) 10K type strain sequencing project: providing services to taxonomists for standard genome sequencing and annotation.</title>
        <authorList>
            <consortium name="The Broad Institute Genomics Platform"/>
            <consortium name="The Broad Institute Genome Sequencing Center for Infectious Disease"/>
            <person name="Wu L."/>
            <person name="Ma J."/>
        </authorList>
    </citation>
    <scope>NUCLEOTIDE SEQUENCE [LARGE SCALE GENOMIC DNA]</scope>
    <source>
        <strain evidence="2 3">JCM 9933</strain>
    </source>
</reference>
<dbReference type="PROSITE" id="PS50075">
    <property type="entry name" value="CARRIER"/>
    <property type="match status" value="1"/>
</dbReference>
<gene>
    <name evidence="2" type="primary">xanC</name>
    <name evidence="2" type="ORF">GCM10009416_07490</name>
</gene>
<dbReference type="Gene3D" id="1.10.1200.10">
    <property type="entry name" value="ACP-like"/>
    <property type="match status" value="1"/>
</dbReference>
<proteinExistence type="predicted"/>
<accession>A0ABN1EPS7</accession>
<dbReference type="Proteomes" id="UP001501588">
    <property type="component" value="Unassembled WGS sequence"/>
</dbReference>
<evidence type="ECO:0000313" key="3">
    <source>
        <dbReference type="Proteomes" id="UP001501588"/>
    </source>
</evidence>
<protein>
    <submittedName>
        <fullName evidence="2">Xanthomonadin biosynthesis acyl carrier protein XanC</fullName>
    </submittedName>
</protein>
<dbReference type="RefSeq" id="WP_343893813.1">
    <property type="nucleotide sequence ID" value="NZ_BAAAFZ010000008.1"/>
</dbReference>
<dbReference type="SUPFAM" id="SSF47336">
    <property type="entry name" value="ACP-like"/>
    <property type="match status" value="1"/>
</dbReference>
<dbReference type="NCBIfam" id="NF006617">
    <property type="entry name" value="PRK09184.1"/>
    <property type="match status" value="1"/>
</dbReference>
<evidence type="ECO:0000313" key="2">
    <source>
        <dbReference type="EMBL" id="GAA0571383.1"/>
    </source>
</evidence>